<gene>
    <name evidence="2" type="ORF">JJQ60_21255</name>
</gene>
<dbReference type="EMBL" id="JAERQJ010000017">
    <property type="protein sequence ID" value="MBL0686069.1"/>
    <property type="molecule type" value="Genomic_DNA"/>
</dbReference>
<dbReference type="Proteomes" id="UP000651057">
    <property type="component" value="Unassembled WGS sequence"/>
</dbReference>
<dbReference type="AlphaFoldDB" id="A0A936ZUY8"/>
<dbReference type="RefSeq" id="WP_201924611.1">
    <property type="nucleotide sequence ID" value="NZ_BAABAX010000013.1"/>
</dbReference>
<keyword evidence="1" id="KW-0812">Transmembrane</keyword>
<accession>A0A936ZUY8</accession>
<proteinExistence type="predicted"/>
<keyword evidence="3" id="KW-1185">Reference proteome</keyword>
<protein>
    <recommendedName>
        <fullName evidence="4">Conjugative transposon protein TraK</fullName>
    </recommendedName>
</protein>
<keyword evidence="1" id="KW-1133">Transmembrane helix</keyword>
<name>A0A936ZUY8_9FLAO</name>
<evidence type="ECO:0000256" key="1">
    <source>
        <dbReference type="SAM" id="Phobius"/>
    </source>
</evidence>
<organism evidence="2 3">
    <name type="scientific">Aquimarina mytili</name>
    <dbReference type="NCBI Taxonomy" id="874423"/>
    <lineage>
        <taxon>Bacteria</taxon>
        <taxon>Pseudomonadati</taxon>
        <taxon>Bacteroidota</taxon>
        <taxon>Flavobacteriia</taxon>
        <taxon>Flavobacteriales</taxon>
        <taxon>Flavobacteriaceae</taxon>
        <taxon>Aquimarina</taxon>
    </lineage>
</organism>
<reference evidence="2" key="1">
    <citation type="submission" date="2021-01" db="EMBL/GenBank/DDBJ databases">
        <authorList>
            <person name="Zhong Y.L."/>
        </authorList>
    </citation>
    <scope>NUCLEOTIDE SEQUENCE</scope>
    <source>
        <strain evidence="2">KCTC 23302</strain>
    </source>
</reference>
<keyword evidence="1" id="KW-0472">Membrane</keyword>
<evidence type="ECO:0000313" key="2">
    <source>
        <dbReference type="EMBL" id="MBL0686069.1"/>
    </source>
</evidence>
<evidence type="ECO:0000313" key="3">
    <source>
        <dbReference type="Proteomes" id="UP000651057"/>
    </source>
</evidence>
<evidence type="ECO:0008006" key="4">
    <source>
        <dbReference type="Google" id="ProtNLM"/>
    </source>
</evidence>
<comment type="caution">
    <text evidence="2">The sequence shown here is derived from an EMBL/GenBank/DDBJ whole genome shotgun (WGS) entry which is preliminary data.</text>
</comment>
<feature type="transmembrane region" description="Helical" evidence="1">
    <location>
        <begin position="12"/>
        <end position="35"/>
    </location>
</feature>
<sequence length="223" mass="26210">MRILNNISAKEMFSMVAMVIAGAICLIVPLSAIYMNNKAINESMAEQKKEVYMYENNAIKKAKLVEHFRDPEEGSIKGHLILFHNLFWSSEPYMEYIRKNYNQAKEMGDSTIQTLYTFLERQEHYFEKNVAGGYSILVEIDKDDIEIDFTTKPYEFRVTAQLKVIRNQDIMIKKLVTTGKVRNNLDFEEKQRDKKDSYYTAWQIVDYEVLEMAVIKNLKQNDL</sequence>